<keyword evidence="2" id="KW-1185">Reference proteome</keyword>
<accession>A0ABY4GJL0</accession>
<dbReference type="SUPFAM" id="SSF48452">
    <property type="entry name" value="TPR-like"/>
    <property type="match status" value="1"/>
</dbReference>
<sequence>MTQLEEGRSYLLKSVDGDKKAVKRAHEIFSSLRGEAAGNALIEAYYGSTLALLGRDATKPIEKADFAQEGLDSLNKAISMDPNHKEIRLLRANVCLHLPDSFFQCSPIAIEDYSYLLQQYKKNPNYLSKQQLKEMHQELRNAFAQIEQSDQAKHVLQQLKELAVK</sequence>
<organism evidence="1 2">
    <name type="scientific">Gracilibacillus salinarum</name>
    <dbReference type="NCBI Taxonomy" id="2932255"/>
    <lineage>
        <taxon>Bacteria</taxon>
        <taxon>Bacillati</taxon>
        <taxon>Bacillota</taxon>
        <taxon>Bacilli</taxon>
        <taxon>Bacillales</taxon>
        <taxon>Bacillaceae</taxon>
        <taxon>Gracilibacillus</taxon>
    </lineage>
</organism>
<dbReference type="EMBL" id="CP095071">
    <property type="protein sequence ID" value="UOQ83662.1"/>
    <property type="molecule type" value="Genomic_DNA"/>
</dbReference>
<evidence type="ECO:0000313" key="2">
    <source>
        <dbReference type="Proteomes" id="UP000831537"/>
    </source>
</evidence>
<dbReference type="InterPro" id="IPR011990">
    <property type="entry name" value="TPR-like_helical_dom_sf"/>
</dbReference>
<dbReference type="RefSeq" id="WP_244740723.1">
    <property type="nucleotide sequence ID" value="NZ_CP095071.1"/>
</dbReference>
<dbReference type="Proteomes" id="UP000831537">
    <property type="component" value="Chromosome"/>
</dbReference>
<protein>
    <recommendedName>
        <fullName evidence="3">Tetratricopeptide repeat protein</fullName>
    </recommendedName>
</protein>
<name>A0ABY4GJL0_9BACI</name>
<evidence type="ECO:0000313" key="1">
    <source>
        <dbReference type="EMBL" id="UOQ83662.1"/>
    </source>
</evidence>
<evidence type="ECO:0008006" key="3">
    <source>
        <dbReference type="Google" id="ProtNLM"/>
    </source>
</evidence>
<proteinExistence type="predicted"/>
<gene>
    <name evidence="1" type="ORF">MUN87_12945</name>
</gene>
<reference evidence="1 2" key="1">
    <citation type="submission" date="2022-04" db="EMBL/GenBank/DDBJ databases">
        <title>Gracilibacillus sp. isolated from saltern.</title>
        <authorList>
            <person name="Won M."/>
            <person name="Lee C.-M."/>
            <person name="Woen H.-Y."/>
            <person name="Kwon S.-W."/>
        </authorList>
    </citation>
    <scope>NUCLEOTIDE SEQUENCE [LARGE SCALE GENOMIC DNA]</scope>
    <source>
        <strain evidence="1 2">SSPM10-3</strain>
    </source>
</reference>
<dbReference type="Gene3D" id="1.25.40.10">
    <property type="entry name" value="Tetratricopeptide repeat domain"/>
    <property type="match status" value="1"/>
</dbReference>